<keyword evidence="9" id="KW-0902">Two-component regulatory system</keyword>
<dbReference type="Pfam" id="PF01590">
    <property type="entry name" value="GAF"/>
    <property type="match status" value="1"/>
</dbReference>
<dbReference type="PROSITE" id="PS50109">
    <property type="entry name" value="HIS_KIN"/>
    <property type="match status" value="1"/>
</dbReference>
<dbReference type="EC" id="2.7.13.3" evidence="2"/>
<dbReference type="GO" id="GO:0000155">
    <property type="term" value="F:phosphorelay sensor kinase activity"/>
    <property type="evidence" value="ECO:0007669"/>
    <property type="project" value="InterPro"/>
</dbReference>
<evidence type="ECO:0000256" key="4">
    <source>
        <dbReference type="ARBA" id="ARBA00022679"/>
    </source>
</evidence>
<dbReference type="InterPro" id="IPR003594">
    <property type="entry name" value="HATPase_dom"/>
</dbReference>
<dbReference type="Gene3D" id="1.10.287.130">
    <property type="match status" value="1"/>
</dbReference>
<keyword evidence="12" id="KW-1185">Reference proteome</keyword>
<dbReference type="InterPro" id="IPR036097">
    <property type="entry name" value="HisK_dim/P_sf"/>
</dbReference>
<dbReference type="GO" id="GO:0005524">
    <property type="term" value="F:ATP binding"/>
    <property type="evidence" value="ECO:0007669"/>
    <property type="project" value="UniProtKB-KW"/>
</dbReference>
<dbReference type="SUPFAM" id="SSF55781">
    <property type="entry name" value="GAF domain-like"/>
    <property type="match status" value="1"/>
</dbReference>
<dbReference type="CDD" id="cd00130">
    <property type="entry name" value="PAS"/>
    <property type="match status" value="1"/>
</dbReference>
<dbReference type="SUPFAM" id="SSF47384">
    <property type="entry name" value="Homodimeric domain of signal transducing histidine kinase"/>
    <property type="match status" value="1"/>
</dbReference>
<sequence length="404" mass="45070">MTKELNIKSFLGVPIITKSGEIFGTLCAIDTSLYTFQDKEVVLLQSMATFLSYFIELENSENLYRQLVEKSPDGIIIEKEGELLYANPAAAILHGVSNEQDLIGRNISSLLVSEDTFDNDQKIIKTCQQMNTVNVMERKLKQENGEFLDIEAMEQTLIYRGEPAKQIIIRDVTDKKKVEHFIHNSEKLSLAGQLAAAVAHEIRNPLTGIKGFIQLLKGSAKENHLYYDIIMAEVERVNEIVNEFLYLAKPEIPIVKKNDMVELIKEVIVLLNTQAILKNVKISIDVNTSTTLISCDRNQIKQVFKNIIKNSIDVMSKGGNILVSILKTGTKLVVIVDDEGIGISKERLSRLGEPFYTTKEKGTGLGLMISRKIIEEHNGTISFASIVNEGTTVTVVLPIAADRC</sequence>
<protein>
    <recommendedName>
        <fullName evidence="2">histidine kinase</fullName>
        <ecNumber evidence="2">2.7.13.3</ecNumber>
    </recommendedName>
</protein>
<evidence type="ECO:0000256" key="3">
    <source>
        <dbReference type="ARBA" id="ARBA00022553"/>
    </source>
</evidence>
<evidence type="ECO:0000256" key="2">
    <source>
        <dbReference type="ARBA" id="ARBA00012438"/>
    </source>
</evidence>
<keyword evidence="4" id="KW-0808">Transferase</keyword>
<evidence type="ECO:0000256" key="8">
    <source>
        <dbReference type="ARBA" id="ARBA00022969"/>
    </source>
</evidence>
<comment type="caution">
    <text evidence="11">The sequence shown here is derived from an EMBL/GenBank/DDBJ whole genome shotgun (WGS) entry which is preliminary data.</text>
</comment>
<accession>A0A940WUB7</accession>
<evidence type="ECO:0000313" key="12">
    <source>
        <dbReference type="Proteomes" id="UP000678228"/>
    </source>
</evidence>
<feature type="domain" description="Histidine kinase" evidence="10">
    <location>
        <begin position="197"/>
        <end position="401"/>
    </location>
</feature>
<dbReference type="InterPro" id="IPR029016">
    <property type="entry name" value="GAF-like_dom_sf"/>
</dbReference>
<dbReference type="SUPFAM" id="SSF55874">
    <property type="entry name" value="ATPase domain of HSP90 chaperone/DNA topoisomerase II/histidine kinase"/>
    <property type="match status" value="1"/>
</dbReference>
<proteinExistence type="predicted"/>
<dbReference type="InterPro" id="IPR036890">
    <property type="entry name" value="HATPase_C_sf"/>
</dbReference>
<dbReference type="InterPro" id="IPR000014">
    <property type="entry name" value="PAS"/>
</dbReference>
<dbReference type="GO" id="GO:0030435">
    <property type="term" value="P:sporulation resulting in formation of a cellular spore"/>
    <property type="evidence" value="ECO:0007669"/>
    <property type="project" value="UniProtKB-KW"/>
</dbReference>
<reference evidence="11" key="1">
    <citation type="submission" date="2021-03" db="EMBL/GenBank/DDBJ databases">
        <title>Bacillus suaedae sp. nov., isolated from Suaeda aralocaspica.</title>
        <authorList>
            <person name="Lei R.F.R."/>
        </authorList>
    </citation>
    <scope>NUCLEOTIDE SEQUENCE</scope>
    <source>
        <strain evidence="11">YZJH907-2</strain>
    </source>
</reference>
<dbReference type="Pfam" id="PF00512">
    <property type="entry name" value="HisKA"/>
    <property type="match status" value="1"/>
</dbReference>
<evidence type="ECO:0000256" key="9">
    <source>
        <dbReference type="ARBA" id="ARBA00023012"/>
    </source>
</evidence>
<dbReference type="InterPro" id="IPR004358">
    <property type="entry name" value="Sig_transdc_His_kin-like_C"/>
</dbReference>
<keyword evidence="6" id="KW-0418">Kinase</keyword>
<keyword evidence="8" id="KW-0749">Sporulation</keyword>
<evidence type="ECO:0000256" key="1">
    <source>
        <dbReference type="ARBA" id="ARBA00000085"/>
    </source>
</evidence>
<evidence type="ECO:0000313" key="11">
    <source>
        <dbReference type="EMBL" id="MBP3950792.1"/>
    </source>
</evidence>
<keyword evidence="7" id="KW-0067">ATP-binding</keyword>
<dbReference type="InterPro" id="IPR003018">
    <property type="entry name" value="GAF"/>
</dbReference>
<dbReference type="InterPro" id="IPR005467">
    <property type="entry name" value="His_kinase_dom"/>
</dbReference>
<dbReference type="InterPro" id="IPR013767">
    <property type="entry name" value="PAS_fold"/>
</dbReference>
<dbReference type="InterPro" id="IPR003661">
    <property type="entry name" value="HisK_dim/P_dom"/>
</dbReference>
<evidence type="ECO:0000256" key="6">
    <source>
        <dbReference type="ARBA" id="ARBA00022777"/>
    </source>
</evidence>
<dbReference type="NCBIfam" id="TIGR00229">
    <property type="entry name" value="sensory_box"/>
    <property type="match status" value="1"/>
</dbReference>
<dbReference type="Gene3D" id="3.30.450.40">
    <property type="match status" value="1"/>
</dbReference>
<dbReference type="SMART" id="SM00091">
    <property type="entry name" value="PAS"/>
    <property type="match status" value="1"/>
</dbReference>
<dbReference type="AlphaFoldDB" id="A0A940WUB7"/>
<dbReference type="InterPro" id="IPR035965">
    <property type="entry name" value="PAS-like_dom_sf"/>
</dbReference>
<name>A0A940WUB7_9BACI</name>
<organism evidence="11 12">
    <name type="scientific">Halalkalibacter suaedae</name>
    <dbReference type="NCBI Taxonomy" id="2822140"/>
    <lineage>
        <taxon>Bacteria</taxon>
        <taxon>Bacillati</taxon>
        <taxon>Bacillota</taxon>
        <taxon>Bacilli</taxon>
        <taxon>Bacillales</taxon>
        <taxon>Bacillaceae</taxon>
        <taxon>Halalkalibacter</taxon>
    </lineage>
</organism>
<dbReference type="Pfam" id="PF00989">
    <property type="entry name" value="PAS"/>
    <property type="match status" value="1"/>
</dbReference>
<dbReference type="FunFam" id="1.10.287.130:FF:000040">
    <property type="entry name" value="PAS domain-containing sensor histidine kinase"/>
    <property type="match status" value="1"/>
</dbReference>
<dbReference type="Gene3D" id="3.30.450.20">
    <property type="entry name" value="PAS domain"/>
    <property type="match status" value="1"/>
</dbReference>
<evidence type="ECO:0000259" key="10">
    <source>
        <dbReference type="PROSITE" id="PS50109"/>
    </source>
</evidence>
<gene>
    <name evidence="11" type="ORF">J7W16_06560</name>
</gene>
<evidence type="ECO:0000256" key="5">
    <source>
        <dbReference type="ARBA" id="ARBA00022741"/>
    </source>
</evidence>
<dbReference type="CDD" id="cd00082">
    <property type="entry name" value="HisKA"/>
    <property type="match status" value="1"/>
</dbReference>
<dbReference type="PANTHER" id="PTHR43065">
    <property type="entry name" value="SENSOR HISTIDINE KINASE"/>
    <property type="match status" value="1"/>
</dbReference>
<dbReference type="Proteomes" id="UP000678228">
    <property type="component" value="Unassembled WGS sequence"/>
</dbReference>
<dbReference type="Gene3D" id="3.30.565.10">
    <property type="entry name" value="Histidine kinase-like ATPase, C-terminal domain"/>
    <property type="match status" value="1"/>
</dbReference>
<dbReference type="SMART" id="SM00387">
    <property type="entry name" value="HATPase_c"/>
    <property type="match status" value="1"/>
</dbReference>
<dbReference type="SUPFAM" id="SSF55785">
    <property type="entry name" value="PYP-like sensor domain (PAS domain)"/>
    <property type="match status" value="1"/>
</dbReference>
<dbReference type="PANTHER" id="PTHR43065:SF10">
    <property type="entry name" value="PEROXIDE STRESS-ACTIVATED HISTIDINE KINASE MAK3"/>
    <property type="match status" value="1"/>
</dbReference>
<evidence type="ECO:0000256" key="7">
    <source>
        <dbReference type="ARBA" id="ARBA00022840"/>
    </source>
</evidence>
<dbReference type="PRINTS" id="PR00344">
    <property type="entry name" value="BCTRLSENSOR"/>
</dbReference>
<dbReference type="EMBL" id="JAGKSQ010000002">
    <property type="protein sequence ID" value="MBP3950792.1"/>
    <property type="molecule type" value="Genomic_DNA"/>
</dbReference>
<dbReference type="GO" id="GO:0006355">
    <property type="term" value="P:regulation of DNA-templated transcription"/>
    <property type="evidence" value="ECO:0007669"/>
    <property type="project" value="InterPro"/>
</dbReference>
<keyword evidence="3" id="KW-0597">Phosphoprotein</keyword>
<keyword evidence="5" id="KW-0547">Nucleotide-binding</keyword>
<dbReference type="Pfam" id="PF02518">
    <property type="entry name" value="HATPase_c"/>
    <property type="match status" value="1"/>
</dbReference>
<comment type="catalytic activity">
    <reaction evidence="1">
        <text>ATP + protein L-histidine = ADP + protein N-phospho-L-histidine.</text>
        <dbReference type="EC" id="2.7.13.3"/>
    </reaction>
</comment>
<dbReference type="SMART" id="SM00388">
    <property type="entry name" value="HisKA"/>
    <property type="match status" value="1"/>
</dbReference>